<gene>
    <name evidence="1" type="ORF">J1N35_018386</name>
</gene>
<evidence type="ECO:0000313" key="1">
    <source>
        <dbReference type="EMBL" id="KAH1091129.1"/>
    </source>
</evidence>
<dbReference type="OrthoDB" id="10287688at2759"/>
<dbReference type="EMBL" id="JAIQCV010000006">
    <property type="protein sequence ID" value="KAH1091129.1"/>
    <property type="molecule type" value="Genomic_DNA"/>
</dbReference>
<sequence>MAGTREILYSLPVATRLPTKSSIYSHFNRHLHQHNRLPRSNYLPYDSGKRLLVQRGRWWWWRQLRLKRQLKRRCNAR</sequence>
<organism evidence="1 2">
    <name type="scientific">Gossypium stocksii</name>
    <dbReference type="NCBI Taxonomy" id="47602"/>
    <lineage>
        <taxon>Eukaryota</taxon>
        <taxon>Viridiplantae</taxon>
        <taxon>Streptophyta</taxon>
        <taxon>Embryophyta</taxon>
        <taxon>Tracheophyta</taxon>
        <taxon>Spermatophyta</taxon>
        <taxon>Magnoliopsida</taxon>
        <taxon>eudicotyledons</taxon>
        <taxon>Gunneridae</taxon>
        <taxon>Pentapetalae</taxon>
        <taxon>rosids</taxon>
        <taxon>malvids</taxon>
        <taxon>Malvales</taxon>
        <taxon>Malvaceae</taxon>
        <taxon>Malvoideae</taxon>
        <taxon>Gossypium</taxon>
    </lineage>
</organism>
<name>A0A9D3VPS8_9ROSI</name>
<evidence type="ECO:0000313" key="2">
    <source>
        <dbReference type="Proteomes" id="UP000828251"/>
    </source>
</evidence>
<proteinExistence type="predicted"/>
<protein>
    <submittedName>
        <fullName evidence="1">Uncharacterized protein</fullName>
    </submittedName>
</protein>
<comment type="caution">
    <text evidence="1">The sequence shown here is derived from an EMBL/GenBank/DDBJ whole genome shotgun (WGS) entry which is preliminary data.</text>
</comment>
<keyword evidence="2" id="KW-1185">Reference proteome</keyword>
<reference evidence="1 2" key="1">
    <citation type="journal article" date="2021" name="Plant Biotechnol. J.">
        <title>Multi-omics assisted identification of the key and species-specific regulatory components of drought-tolerant mechanisms in Gossypium stocksii.</title>
        <authorList>
            <person name="Yu D."/>
            <person name="Ke L."/>
            <person name="Zhang D."/>
            <person name="Wu Y."/>
            <person name="Sun Y."/>
            <person name="Mei J."/>
            <person name="Sun J."/>
            <person name="Sun Y."/>
        </authorList>
    </citation>
    <scope>NUCLEOTIDE SEQUENCE [LARGE SCALE GENOMIC DNA]</scope>
    <source>
        <strain evidence="2">cv. E1</strain>
        <tissue evidence="1">Leaf</tissue>
    </source>
</reference>
<dbReference type="Proteomes" id="UP000828251">
    <property type="component" value="Unassembled WGS sequence"/>
</dbReference>
<dbReference type="AlphaFoldDB" id="A0A9D3VPS8"/>
<accession>A0A9D3VPS8</accession>